<comment type="caution">
    <text evidence="1">The sequence shown here is derived from an EMBL/GenBank/DDBJ whole genome shotgun (WGS) entry which is preliminary data.</text>
</comment>
<gene>
    <name evidence="1" type="ORF">A0123_03359</name>
</gene>
<proteinExistence type="predicted"/>
<sequence length="244" mass="26781">MTVVMEAFDGCFLDCPVHPLDLTVRPGMIGFRQTMFDPVSFADHVEAHGARPGRIAVTGLISELDAVIGQNGMDPVRNDAQEIFEEFPGGLPIGFPDELCDSELAGPIDRDEEIQLAFSSLDLGNIDVKKADGSAFETLSSGLVSLDIRKPGYPVALKAAMQSRACQMGNAGLQGIKTVIQWQQRMPAKGYDHRFVRLGQNCGSRLFGTCLLILNRLTLPPFCNCFRVDPELLAQRRERSLRSL</sequence>
<organism evidence="1 2">
    <name type="scientific">Gluconobacter cerinus</name>
    <dbReference type="NCBI Taxonomy" id="38307"/>
    <lineage>
        <taxon>Bacteria</taxon>
        <taxon>Pseudomonadati</taxon>
        <taxon>Pseudomonadota</taxon>
        <taxon>Alphaproteobacteria</taxon>
        <taxon>Acetobacterales</taxon>
        <taxon>Acetobacteraceae</taxon>
        <taxon>Gluconobacter</taxon>
    </lineage>
</organism>
<dbReference type="Proteomes" id="UP000077786">
    <property type="component" value="Unassembled WGS sequence"/>
</dbReference>
<dbReference type="AlphaFoldDB" id="A0A1B6VFM4"/>
<evidence type="ECO:0000313" key="2">
    <source>
        <dbReference type="Proteomes" id="UP000077786"/>
    </source>
</evidence>
<name>A0A1B6VFM4_9PROT</name>
<reference evidence="1 2" key="1">
    <citation type="submission" date="2016-03" db="EMBL/GenBank/DDBJ databases">
        <title>Draft genome sequence of Gluconobacter cerinus strain CECT 9110.</title>
        <authorList>
            <person name="Sainz F."/>
            <person name="Mas A."/>
            <person name="Torija M.J."/>
        </authorList>
    </citation>
    <scope>NUCLEOTIDE SEQUENCE [LARGE SCALE GENOMIC DNA]</scope>
    <source>
        <strain evidence="1 2">CECT 9110</strain>
    </source>
</reference>
<dbReference type="EMBL" id="LUTU01000024">
    <property type="protein sequence ID" value="OAJ66032.1"/>
    <property type="molecule type" value="Genomic_DNA"/>
</dbReference>
<protein>
    <submittedName>
        <fullName evidence="1">Uncharacterized protein</fullName>
    </submittedName>
</protein>
<evidence type="ECO:0000313" key="1">
    <source>
        <dbReference type="EMBL" id="OAJ66032.1"/>
    </source>
</evidence>
<accession>A0A1B6VFM4</accession>